<feature type="non-terminal residue" evidence="1">
    <location>
        <position position="1"/>
    </location>
</feature>
<reference evidence="1 2" key="1">
    <citation type="submission" date="2021-06" db="EMBL/GenBank/DDBJ databases">
        <authorList>
            <person name="Kallberg Y."/>
            <person name="Tangrot J."/>
            <person name="Rosling A."/>
        </authorList>
    </citation>
    <scope>NUCLEOTIDE SEQUENCE [LARGE SCALE GENOMIC DNA]</scope>
    <source>
        <strain evidence="1 2">120-4 pot B 10/14</strain>
    </source>
</reference>
<proteinExistence type="predicted"/>
<protein>
    <submittedName>
        <fullName evidence="1">26752_t:CDS:1</fullName>
    </submittedName>
</protein>
<evidence type="ECO:0000313" key="2">
    <source>
        <dbReference type="Proteomes" id="UP000789901"/>
    </source>
</evidence>
<dbReference type="EMBL" id="CAJVQB010010279">
    <property type="protein sequence ID" value="CAG8738366.1"/>
    <property type="molecule type" value="Genomic_DNA"/>
</dbReference>
<keyword evidence="2" id="KW-1185">Reference proteome</keyword>
<accession>A0ABN7V6V0</accession>
<name>A0ABN7V6V0_GIGMA</name>
<organism evidence="1 2">
    <name type="scientific">Gigaspora margarita</name>
    <dbReference type="NCBI Taxonomy" id="4874"/>
    <lineage>
        <taxon>Eukaryota</taxon>
        <taxon>Fungi</taxon>
        <taxon>Fungi incertae sedis</taxon>
        <taxon>Mucoromycota</taxon>
        <taxon>Glomeromycotina</taxon>
        <taxon>Glomeromycetes</taxon>
        <taxon>Diversisporales</taxon>
        <taxon>Gigasporaceae</taxon>
        <taxon>Gigaspora</taxon>
    </lineage>
</organism>
<comment type="caution">
    <text evidence="1">The sequence shown here is derived from an EMBL/GenBank/DDBJ whole genome shotgun (WGS) entry which is preliminary data.</text>
</comment>
<sequence length="278" mass="32859">ELQATINESKGEYRLERKGSIDIKISKKEEISSIIANDTNKLTAQHMKKAERIYMNQDEHHTTGVKSQLQLKQRSYRKQMKMLEHKKFEDVYTPIAKLQYWITKESEITRWWMIPSQKDKADRNRAKLKEIQEKINNRYEIIDGKQDKMLASLLDKPFSKIKIDRLVKEEEEDLIILESISSKLNFKAVKALEKLNIFYINQLIHQDGTMLATWGQLKLIKNATRKERKPIWFRYLELITLQNIDTRKIKDDLSTNADLKGLAILNLQRLSSDNRVKD</sequence>
<evidence type="ECO:0000313" key="1">
    <source>
        <dbReference type="EMBL" id="CAG8738366.1"/>
    </source>
</evidence>
<gene>
    <name evidence="1" type="ORF">GMARGA_LOCUS15114</name>
</gene>
<dbReference type="Proteomes" id="UP000789901">
    <property type="component" value="Unassembled WGS sequence"/>
</dbReference>